<dbReference type="PRINTS" id="PR00885">
    <property type="entry name" value="BCTERIALGSPH"/>
</dbReference>
<keyword evidence="5 6" id="KW-0472">Membrane</keyword>
<evidence type="ECO:0000313" key="7">
    <source>
        <dbReference type="EMBL" id="VAW58104.1"/>
    </source>
</evidence>
<dbReference type="GO" id="GO:0016020">
    <property type="term" value="C:membrane"/>
    <property type="evidence" value="ECO:0007669"/>
    <property type="project" value="UniProtKB-SubCell"/>
</dbReference>
<feature type="transmembrane region" description="Helical" evidence="6">
    <location>
        <begin position="7"/>
        <end position="28"/>
    </location>
</feature>
<evidence type="ECO:0000256" key="5">
    <source>
        <dbReference type="ARBA" id="ARBA00023136"/>
    </source>
</evidence>
<dbReference type="PROSITE" id="PS00409">
    <property type="entry name" value="PROKAR_NTER_METHYL"/>
    <property type="match status" value="1"/>
</dbReference>
<protein>
    <submittedName>
        <fullName evidence="7">Type IV pilin PilA</fullName>
    </submittedName>
</protein>
<name>A0A3B0XPM4_9ZZZZ</name>
<evidence type="ECO:0000256" key="6">
    <source>
        <dbReference type="SAM" id="Phobius"/>
    </source>
</evidence>
<dbReference type="EMBL" id="UOFG01000017">
    <property type="protein sequence ID" value="VAW58104.1"/>
    <property type="molecule type" value="Genomic_DNA"/>
</dbReference>
<gene>
    <name evidence="7" type="ORF">MNBD_GAMMA11-3055</name>
</gene>
<dbReference type="InterPro" id="IPR045584">
    <property type="entry name" value="Pilin-like"/>
</dbReference>
<keyword evidence="4 6" id="KW-1133">Transmembrane helix</keyword>
<dbReference type="Pfam" id="PF07963">
    <property type="entry name" value="N_methyl"/>
    <property type="match status" value="1"/>
</dbReference>
<keyword evidence="2" id="KW-0488">Methylation</keyword>
<sequence length="156" mass="15975">MKKIQQGFTLIELMIVIAIIGILAAIAIPSYNNYIRTANMTQVTSNASEAVRIIKNEISKNKSQLALNVNTPDTLVDAAGVITTIQGASANAAAYIAHLTGTTASKAPDGNAAYAAAPTTTGTVGIAMATAGAVNTFTVSTAAYEDLPASAVSFIR</sequence>
<dbReference type="SUPFAM" id="SSF54523">
    <property type="entry name" value="Pili subunits"/>
    <property type="match status" value="1"/>
</dbReference>
<accession>A0A3B0XPM4</accession>
<proteinExistence type="predicted"/>
<evidence type="ECO:0000256" key="1">
    <source>
        <dbReference type="ARBA" id="ARBA00004167"/>
    </source>
</evidence>
<evidence type="ECO:0000256" key="3">
    <source>
        <dbReference type="ARBA" id="ARBA00022692"/>
    </source>
</evidence>
<comment type="subcellular location">
    <subcellularLocation>
        <location evidence="1">Membrane</location>
        <topology evidence="1">Single-pass membrane protein</topology>
    </subcellularLocation>
</comment>
<dbReference type="InterPro" id="IPR002416">
    <property type="entry name" value="T2SS_protein-GspH"/>
</dbReference>
<dbReference type="GO" id="GO:0015628">
    <property type="term" value="P:protein secretion by the type II secretion system"/>
    <property type="evidence" value="ECO:0007669"/>
    <property type="project" value="InterPro"/>
</dbReference>
<reference evidence="7" key="1">
    <citation type="submission" date="2018-06" db="EMBL/GenBank/DDBJ databases">
        <authorList>
            <person name="Zhirakovskaya E."/>
        </authorList>
    </citation>
    <scope>NUCLEOTIDE SEQUENCE</scope>
</reference>
<dbReference type="GO" id="GO:0015627">
    <property type="term" value="C:type II protein secretion system complex"/>
    <property type="evidence" value="ECO:0007669"/>
    <property type="project" value="InterPro"/>
</dbReference>
<organism evidence="7">
    <name type="scientific">hydrothermal vent metagenome</name>
    <dbReference type="NCBI Taxonomy" id="652676"/>
    <lineage>
        <taxon>unclassified sequences</taxon>
        <taxon>metagenomes</taxon>
        <taxon>ecological metagenomes</taxon>
    </lineage>
</organism>
<keyword evidence="3 6" id="KW-0812">Transmembrane</keyword>
<evidence type="ECO:0000256" key="2">
    <source>
        <dbReference type="ARBA" id="ARBA00022481"/>
    </source>
</evidence>
<dbReference type="PANTHER" id="PTHR30093">
    <property type="entry name" value="GENERAL SECRETION PATHWAY PROTEIN G"/>
    <property type="match status" value="1"/>
</dbReference>
<dbReference type="NCBIfam" id="TIGR02532">
    <property type="entry name" value="IV_pilin_GFxxxE"/>
    <property type="match status" value="1"/>
</dbReference>
<evidence type="ECO:0000256" key="4">
    <source>
        <dbReference type="ARBA" id="ARBA00022989"/>
    </source>
</evidence>
<dbReference type="AlphaFoldDB" id="A0A3B0XPM4"/>
<dbReference type="InterPro" id="IPR012902">
    <property type="entry name" value="N_methyl_site"/>
</dbReference>
<dbReference type="Gene3D" id="3.30.700.10">
    <property type="entry name" value="Glycoprotein, Type 4 Pilin"/>
    <property type="match status" value="1"/>
</dbReference>
<dbReference type="PANTHER" id="PTHR30093:SF44">
    <property type="entry name" value="TYPE II SECRETION SYSTEM CORE PROTEIN G"/>
    <property type="match status" value="1"/>
</dbReference>